<organism evidence="2 3">
    <name type="scientific">Exophiala sideris</name>
    <dbReference type="NCBI Taxonomy" id="1016849"/>
    <lineage>
        <taxon>Eukaryota</taxon>
        <taxon>Fungi</taxon>
        <taxon>Dikarya</taxon>
        <taxon>Ascomycota</taxon>
        <taxon>Pezizomycotina</taxon>
        <taxon>Eurotiomycetes</taxon>
        <taxon>Chaetothyriomycetidae</taxon>
        <taxon>Chaetothyriales</taxon>
        <taxon>Herpotrichiellaceae</taxon>
        <taxon>Exophiala</taxon>
    </lineage>
</organism>
<gene>
    <name evidence="2" type="ORF">LTR69_001125</name>
</gene>
<reference evidence="2 3" key="1">
    <citation type="submission" date="2023-08" db="EMBL/GenBank/DDBJ databases">
        <title>Black Yeasts Isolated from many extreme environments.</title>
        <authorList>
            <person name="Coleine C."/>
            <person name="Stajich J.E."/>
            <person name="Selbmann L."/>
        </authorList>
    </citation>
    <scope>NUCLEOTIDE SEQUENCE [LARGE SCALE GENOMIC DNA]</scope>
    <source>
        <strain evidence="2 3">CCFEE 6328</strain>
    </source>
</reference>
<comment type="caution">
    <text evidence="2">The sequence shown here is derived from an EMBL/GenBank/DDBJ whole genome shotgun (WGS) entry which is preliminary data.</text>
</comment>
<evidence type="ECO:0000256" key="1">
    <source>
        <dbReference type="SAM" id="MobiDB-lite"/>
    </source>
</evidence>
<evidence type="ECO:0000313" key="2">
    <source>
        <dbReference type="EMBL" id="KAK5069002.1"/>
    </source>
</evidence>
<dbReference type="Proteomes" id="UP001345691">
    <property type="component" value="Unassembled WGS sequence"/>
</dbReference>
<proteinExistence type="predicted"/>
<accession>A0ABR0JTK7</accession>
<dbReference type="EMBL" id="JAVRRF010000001">
    <property type="protein sequence ID" value="KAK5069002.1"/>
    <property type="molecule type" value="Genomic_DNA"/>
</dbReference>
<keyword evidence="3" id="KW-1185">Reference proteome</keyword>
<feature type="compositionally biased region" description="Basic residues" evidence="1">
    <location>
        <begin position="1"/>
        <end position="13"/>
    </location>
</feature>
<feature type="region of interest" description="Disordered" evidence="1">
    <location>
        <begin position="1"/>
        <end position="43"/>
    </location>
</feature>
<evidence type="ECO:0008006" key="4">
    <source>
        <dbReference type="Google" id="ProtNLM"/>
    </source>
</evidence>
<protein>
    <recommendedName>
        <fullName evidence="4">BTB domain-containing protein</fullName>
    </recommendedName>
</protein>
<name>A0ABR0JTK7_9EURO</name>
<evidence type="ECO:0000313" key="3">
    <source>
        <dbReference type="Proteomes" id="UP001345691"/>
    </source>
</evidence>
<sequence length="255" mass="29225">MSSPAPKKRKLTRHSVVTIELPDPLFPSNPPSTDESEAEKPPSPAIYVAVEGSEPRFKCNAKALQRSTYFAKHLPEADSEAATEAEVVLTVPRTVSVERLKLALAWMHIGIDNRDCSIPQYTTGIHLNERYIVARIFGIEGWENNIIDAHCIPLHLRAVEIFARIERADMKDSPLTRLLLEYLAWKMRRNQMEWKTILSELKGPGSKYARDPDILISILDFMAYQSDIQPTDRWDRCRWHTHQITEKCIPTKPLK</sequence>